<dbReference type="NCBIfam" id="TIGR00756">
    <property type="entry name" value="PPR"/>
    <property type="match status" value="3"/>
</dbReference>
<dbReference type="Pfam" id="PF13041">
    <property type="entry name" value="PPR_2"/>
    <property type="match status" value="1"/>
</dbReference>
<accession>A0A9Q0C9X4</accession>
<dbReference type="AlphaFoldDB" id="A0A9Q0C9X4"/>
<dbReference type="OrthoDB" id="185373at2759"/>
<reference evidence="5" key="1">
    <citation type="journal article" date="2022" name="Cell">
        <title>Repeat-based holocentromeres influence genome architecture and karyotype evolution.</title>
        <authorList>
            <person name="Hofstatter P.G."/>
            <person name="Thangavel G."/>
            <person name="Lux T."/>
            <person name="Neumann P."/>
            <person name="Vondrak T."/>
            <person name="Novak P."/>
            <person name="Zhang M."/>
            <person name="Costa L."/>
            <person name="Castellani M."/>
            <person name="Scott A."/>
            <person name="Toegelov H."/>
            <person name="Fuchs J."/>
            <person name="Mata-Sucre Y."/>
            <person name="Dias Y."/>
            <person name="Vanzela A.L.L."/>
            <person name="Huettel B."/>
            <person name="Almeida C.C.S."/>
            <person name="Simkova H."/>
            <person name="Souza G."/>
            <person name="Pedrosa-Harand A."/>
            <person name="Macas J."/>
            <person name="Mayer K.F.X."/>
            <person name="Houben A."/>
            <person name="Marques A."/>
        </authorList>
    </citation>
    <scope>NUCLEOTIDE SEQUENCE</scope>
    <source>
        <strain evidence="5">RhyBre1mFocal</strain>
    </source>
</reference>
<feature type="repeat" description="PPR" evidence="4">
    <location>
        <begin position="450"/>
        <end position="484"/>
    </location>
</feature>
<keyword evidence="6" id="KW-1185">Reference proteome</keyword>
<comment type="similarity">
    <text evidence="1">Belongs to the PPR family. P subfamily.</text>
</comment>
<dbReference type="PANTHER" id="PTHR46128:SF211">
    <property type="entry name" value="PENTACOTRIPEPTIDE-REPEAT REGION OF PRORP DOMAIN-CONTAINING PROTEIN"/>
    <property type="match status" value="1"/>
</dbReference>
<dbReference type="InterPro" id="IPR002885">
    <property type="entry name" value="PPR_rpt"/>
</dbReference>
<dbReference type="Gene3D" id="1.25.40.10">
    <property type="entry name" value="Tetratricopeptide repeat domain"/>
    <property type="match status" value="3"/>
</dbReference>
<name>A0A9Q0C9X4_9POAL</name>
<dbReference type="Proteomes" id="UP001151287">
    <property type="component" value="Unassembled WGS sequence"/>
</dbReference>
<protein>
    <recommendedName>
        <fullName evidence="7">Pentatricopeptide repeat-containing protein</fullName>
    </recommendedName>
</protein>
<organism evidence="5 6">
    <name type="scientific">Rhynchospora breviuscula</name>
    <dbReference type="NCBI Taxonomy" id="2022672"/>
    <lineage>
        <taxon>Eukaryota</taxon>
        <taxon>Viridiplantae</taxon>
        <taxon>Streptophyta</taxon>
        <taxon>Embryophyta</taxon>
        <taxon>Tracheophyta</taxon>
        <taxon>Spermatophyta</taxon>
        <taxon>Magnoliopsida</taxon>
        <taxon>Liliopsida</taxon>
        <taxon>Poales</taxon>
        <taxon>Cyperaceae</taxon>
        <taxon>Cyperoideae</taxon>
        <taxon>Rhynchosporeae</taxon>
        <taxon>Rhynchospora</taxon>
    </lineage>
</organism>
<proteinExistence type="inferred from homology"/>
<dbReference type="SUPFAM" id="SSF48452">
    <property type="entry name" value="TPR-like"/>
    <property type="match status" value="1"/>
</dbReference>
<feature type="repeat" description="PPR" evidence="4">
    <location>
        <begin position="485"/>
        <end position="519"/>
    </location>
</feature>
<evidence type="ECO:0008006" key="7">
    <source>
        <dbReference type="Google" id="ProtNLM"/>
    </source>
</evidence>
<dbReference type="EMBL" id="JAMQYH010000004">
    <property type="protein sequence ID" value="KAJ1690024.1"/>
    <property type="molecule type" value="Genomic_DNA"/>
</dbReference>
<sequence length="572" mass="64285">MRTLLHSISPFPSTSKTVTETSRTKPKAFFLSHLKKNPTLSLKKHVCAFSTTSQDEISPETASTTFSFPDLKNFRKVDKKKLTDAYQLFEEIADKGHRLAPSLAKNLIYSLCSRGLVRKAVRVVEIMLCSGTLLSESICTFIVENLSNIGAYDYAIQLLDEMEQRGCTIDPDVYHTLTIFLCRQAATSQVWPYLDKLIQKGLVPINSYVIASLLEAAHLQGGADLAVSVLYQMLLKGWEPNLVCYNNILTAFKKENRASEALELYEALPPHMKSNLITHNILLNALGDQGRWREAEALLDSMMERGIMPNIVTYKVLILVIANSGYPDEALEIAEELARNGFRTDAWCFNPILTQFSSECRLDMVHKCLKSMDRWNCPVNSGTYRAIAVLCDKNMVDEAFGILESLRERQGANLHWFYGKVVLPYLCHKGNTFEAFQILTKLSQVGYTPNSQTVSSFVIGLCMEGLYEEAIEMFEVMDKYNVQPEVSNYNKLVSGLCNGGRTDLAILALERMVIKGYEPTESTYVEIIEGIGYQGRRDLAGELLKELCARGYVSEESMEKISLKFCLDDVGV</sequence>
<dbReference type="PANTHER" id="PTHR46128">
    <property type="entry name" value="MITOCHONDRIAL GROUP I INTRON SPLICING FACTOR CCM1"/>
    <property type="match status" value="1"/>
</dbReference>
<dbReference type="PROSITE" id="PS51375">
    <property type="entry name" value="PPR"/>
    <property type="match status" value="4"/>
</dbReference>
<dbReference type="Pfam" id="PF01535">
    <property type="entry name" value="PPR"/>
    <property type="match status" value="1"/>
</dbReference>
<feature type="repeat" description="PPR" evidence="4">
    <location>
        <begin position="275"/>
        <end position="309"/>
    </location>
</feature>
<evidence type="ECO:0000256" key="1">
    <source>
        <dbReference type="ARBA" id="ARBA00007626"/>
    </source>
</evidence>
<evidence type="ECO:0000256" key="4">
    <source>
        <dbReference type="PROSITE-ProRule" id="PRU00708"/>
    </source>
</evidence>
<evidence type="ECO:0000256" key="3">
    <source>
        <dbReference type="ARBA" id="ARBA00022946"/>
    </source>
</evidence>
<keyword evidence="2" id="KW-0677">Repeat</keyword>
<dbReference type="InterPro" id="IPR011990">
    <property type="entry name" value="TPR-like_helical_dom_sf"/>
</dbReference>
<evidence type="ECO:0000256" key="2">
    <source>
        <dbReference type="ARBA" id="ARBA00022737"/>
    </source>
</evidence>
<feature type="repeat" description="PPR" evidence="4">
    <location>
        <begin position="310"/>
        <end position="344"/>
    </location>
</feature>
<dbReference type="InterPro" id="IPR050872">
    <property type="entry name" value="PPR_P_subfamily"/>
</dbReference>
<evidence type="ECO:0000313" key="5">
    <source>
        <dbReference type="EMBL" id="KAJ1690024.1"/>
    </source>
</evidence>
<dbReference type="Pfam" id="PF13812">
    <property type="entry name" value="PPR_3"/>
    <property type="match status" value="2"/>
</dbReference>
<gene>
    <name evidence="5" type="ORF">LUZ63_014179</name>
</gene>
<evidence type="ECO:0000313" key="6">
    <source>
        <dbReference type="Proteomes" id="UP001151287"/>
    </source>
</evidence>
<keyword evidence="3" id="KW-0809">Transit peptide</keyword>
<comment type="caution">
    <text evidence="5">The sequence shown here is derived from an EMBL/GenBank/DDBJ whole genome shotgun (WGS) entry which is preliminary data.</text>
</comment>